<feature type="chain" id="PRO_5030017569" description="Peptidase S1 domain-containing protein" evidence="2">
    <location>
        <begin position="17"/>
        <end position="419"/>
    </location>
</feature>
<dbReference type="InterPro" id="IPR043504">
    <property type="entry name" value="Peptidase_S1_PA_chymotrypsin"/>
</dbReference>
<evidence type="ECO:0000256" key="1">
    <source>
        <dbReference type="ARBA" id="ARBA00023157"/>
    </source>
</evidence>
<dbReference type="AlphaFoldDB" id="A0A0R3UMA1"/>
<dbReference type="Gene3D" id="2.40.10.10">
    <property type="entry name" value="Trypsin-like serine proteases"/>
    <property type="match status" value="1"/>
</dbReference>
<gene>
    <name evidence="4" type="ORF">MCOS_LOCUS8867</name>
</gene>
<protein>
    <recommendedName>
        <fullName evidence="3">Peptidase S1 domain-containing protein</fullName>
    </recommendedName>
</protein>
<dbReference type="InterPro" id="IPR001314">
    <property type="entry name" value="Peptidase_S1A"/>
</dbReference>
<accession>A0A0R3UMA1</accession>
<dbReference type="PANTHER" id="PTHR24252:SF16">
    <property type="entry name" value="TRANSMEMBRANE SERINE PROTEASE 15"/>
    <property type="match status" value="1"/>
</dbReference>
<reference evidence="4 5" key="1">
    <citation type="submission" date="2018-10" db="EMBL/GenBank/DDBJ databases">
        <authorList>
            <consortium name="Pathogen Informatics"/>
        </authorList>
    </citation>
    <scope>NUCLEOTIDE SEQUENCE [LARGE SCALE GENOMIC DNA]</scope>
</reference>
<dbReference type="InterPro" id="IPR018114">
    <property type="entry name" value="TRYPSIN_HIS"/>
</dbReference>
<dbReference type="PROSITE" id="PS50240">
    <property type="entry name" value="TRYPSIN_DOM"/>
    <property type="match status" value="1"/>
</dbReference>
<organism evidence="4 5">
    <name type="scientific">Mesocestoides corti</name>
    <name type="common">Flatworm</name>
    <dbReference type="NCBI Taxonomy" id="53468"/>
    <lineage>
        <taxon>Eukaryota</taxon>
        <taxon>Metazoa</taxon>
        <taxon>Spiralia</taxon>
        <taxon>Lophotrochozoa</taxon>
        <taxon>Platyhelminthes</taxon>
        <taxon>Cestoda</taxon>
        <taxon>Eucestoda</taxon>
        <taxon>Cyclophyllidea</taxon>
        <taxon>Mesocestoididae</taxon>
        <taxon>Mesocestoides</taxon>
    </lineage>
</organism>
<dbReference type="PANTHER" id="PTHR24252">
    <property type="entry name" value="ACROSIN-RELATED"/>
    <property type="match status" value="1"/>
</dbReference>
<dbReference type="CDD" id="cd00190">
    <property type="entry name" value="Tryp_SPc"/>
    <property type="match status" value="1"/>
</dbReference>
<keyword evidence="2" id="KW-0732">Signal</keyword>
<dbReference type="SMART" id="SM00020">
    <property type="entry name" value="Tryp_SPc"/>
    <property type="match status" value="1"/>
</dbReference>
<proteinExistence type="predicted"/>
<dbReference type="PROSITE" id="PS00134">
    <property type="entry name" value="TRYPSIN_HIS"/>
    <property type="match status" value="1"/>
</dbReference>
<keyword evidence="5" id="KW-1185">Reference proteome</keyword>
<feature type="domain" description="Peptidase S1" evidence="3">
    <location>
        <begin position="123"/>
        <end position="419"/>
    </location>
</feature>
<dbReference type="InterPro" id="IPR009003">
    <property type="entry name" value="Peptidase_S1_PA"/>
</dbReference>
<dbReference type="Proteomes" id="UP000267029">
    <property type="component" value="Unassembled WGS sequence"/>
</dbReference>
<dbReference type="STRING" id="53468.A0A0R3UMA1"/>
<sequence length="419" mass="47296">MWTYFVLVFLLWDVDADELTYQMTAGNYPPNVDEIYGDWSEWSQCERTQCIERRIRECRESSFVKPIRNSLLYSTCPYQFIVEYRRCIDPSLCLFSDTSSIINTFADTCGIRYALPPQTMTKIFGGQTSTPHSWPWVAGLYFDAVWMRKHRRVEHPFCGASLVAPRHLVTAAHCISNLSAQFPLGRPFRFADFLPFSIKARLGDHSRVRHEPWQVDIPVETATIHERYRPDKPHYGYDVAILTLANSPYLSQAIYPVCVPTFNTELPQGTKCYAAGWGNTRPVVKKKGSRTARSNPLNLLEVDLRLASFAKCSLYINRLIKGVHICAGEPGKQKFGRQTSANGVGVESGIRSSFSFVLLYFQDTCTGDSGGGLFCQNPANGRWLLYGVTSFGSARGCGHYASVYTSIPGVSKWIHNNVR</sequence>
<dbReference type="Pfam" id="PF00089">
    <property type="entry name" value="Trypsin"/>
    <property type="match status" value="2"/>
</dbReference>
<dbReference type="GO" id="GO:0006508">
    <property type="term" value="P:proteolysis"/>
    <property type="evidence" value="ECO:0007669"/>
    <property type="project" value="InterPro"/>
</dbReference>
<dbReference type="SUPFAM" id="SSF50494">
    <property type="entry name" value="Trypsin-like serine proteases"/>
    <property type="match status" value="1"/>
</dbReference>
<dbReference type="EMBL" id="UXSR01005587">
    <property type="protein sequence ID" value="VDD82864.1"/>
    <property type="molecule type" value="Genomic_DNA"/>
</dbReference>
<dbReference type="OrthoDB" id="10004439at2759"/>
<dbReference type="PRINTS" id="PR00722">
    <property type="entry name" value="CHYMOTRYPSIN"/>
</dbReference>
<evidence type="ECO:0000313" key="5">
    <source>
        <dbReference type="Proteomes" id="UP000267029"/>
    </source>
</evidence>
<keyword evidence="1" id="KW-1015">Disulfide bond</keyword>
<name>A0A0R3UMA1_MESCO</name>
<evidence type="ECO:0000313" key="4">
    <source>
        <dbReference type="EMBL" id="VDD82864.1"/>
    </source>
</evidence>
<evidence type="ECO:0000259" key="3">
    <source>
        <dbReference type="PROSITE" id="PS50240"/>
    </source>
</evidence>
<evidence type="ECO:0000256" key="2">
    <source>
        <dbReference type="SAM" id="SignalP"/>
    </source>
</evidence>
<dbReference type="InterPro" id="IPR001254">
    <property type="entry name" value="Trypsin_dom"/>
</dbReference>
<dbReference type="GO" id="GO:0004252">
    <property type="term" value="F:serine-type endopeptidase activity"/>
    <property type="evidence" value="ECO:0007669"/>
    <property type="project" value="InterPro"/>
</dbReference>
<feature type="signal peptide" evidence="2">
    <location>
        <begin position="1"/>
        <end position="16"/>
    </location>
</feature>